<evidence type="ECO:0000313" key="2">
    <source>
        <dbReference type="EMBL" id="GGL19022.1"/>
    </source>
</evidence>
<evidence type="ECO:0000313" key="3">
    <source>
        <dbReference type="Proteomes" id="UP000604341"/>
    </source>
</evidence>
<accession>A0ABQ2FR98</accession>
<comment type="caution">
    <text evidence="2">The sequence shown here is derived from an EMBL/GenBank/DDBJ whole genome shotgun (WGS) entry which is preliminary data.</text>
</comment>
<evidence type="ECO:0008006" key="4">
    <source>
        <dbReference type="Google" id="ProtNLM"/>
    </source>
</evidence>
<dbReference type="Pfam" id="PF10134">
    <property type="entry name" value="RPA"/>
    <property type="match status" value="1"/>
</dbReference>
<keyword evidence="3" id="KW-1185">Reference proteome</keyword>
<protein>
    <recommendedName>
        <fullName evidence="4">Plasmid replication initiator protein</fullName>
    </recommendedName>
</protein>
<dbReference type="InterPro" id="IPR018777">
    <property type="entry name" value="Replication_initiator_prot_A"/>
</dbReference>
<dbReference type="Proteomes" id="UP000604341">
    <property type="component" value="Unassembled WGS sequence"/>
</dbReference>
<organism evidence="2 3">
    <name type="scientific">Deinococcus radiotolerans</name>
    <dbReference type="NCBI Taxonomy" id="1309407"/>
    <lineage>
        <taxon>Bacteria</taxon>
        <taxon>Thermotogati</taxon>
        <taxon>Deinococcota</taxon>
        <taxon>Deinococci</taxon>
        <taxon>Deinococcales</taxon>
        <taxon>Deinococcaceae</taxon>
        <taxon>Deinococcus</taxon>
    </lineage>
</organism>
<proteinExistence type="predicted"/>
<feature type="region of interest" description="Disordered" evidence="1">
    <location>
        <begin position="1"/>
        <end position="22"/>
    </location>
</feature>
<name>A0ABQ2FR98_9DEIO</name>
<sequence length="473" mass="52970">MARRATTAEGKRQTAAKVSPKPTSDLIRFEEANVARLGLISVQERIPESYASWTVDFHVDGRPARLTCDAVAKYGGVPHGLDGDVATAIIDLYAEAGSPDDGTVRTTAYQILRRAGLDTSGRYYQSLLQTLFRLRTTTYTASEAWRDHGRGHWTTATFNYLSELEFTSDDEATELSSGSVLKIRLAEPIVRSIRARYTKPLDLDFLTSLERPQTRAVYRLLDARRYDPVTPGTLLPTLSVNIIEWAEACKIVDRRSNKIRATLQGAHEELMLRGYLEDVTYEGRGRAQTITYRFVALDTHPASPLIETMRTYRVSLPVAQKLLTDFGEAHVRARLQKFESLIASGYKARNRSALLVDVVRDDQGKYADLTDVPPPPPRQAPAAASYMPTLDEVASEDGNLEERVEATMKTVQFLLRERLSVSEYALLRLALILGRLDQARVTREATRAKREGQLDDFVTGLLDALQHVQLEAR</sequence>
<reference evidence="3" key="1">
    <citation type="journal article" date="2019" name="Int. J. Syst. Evol. Microbiol.">
        <title>The Global Catalogue of Microorganisms (GCM) 10K type strain sequencing project: providing services to taxonomists for standard genome sequencing and annotation.</title>
        <authorList>
            <consortium name="The Broad Institute Genomics Platform"/>
            <consortium name="The Broad Institute Genome Sequencing Center for Infectious Disease"/>
            <person name="Wu L."/>
            <person name="Ma J."/>
        </authorList>
    </citation>
    <scope>NUCLEOTIDE SEQUENCE [LARGE SCALE GENOMIC DNA]</scope>
    <source>
        <strain evidence="3">JCM 19173</strain>
    </source>
</reference>
<dbReference type="RefSeq" id="WP_229784839.1">
    <property type="nucleotide sequence ID" value="NZ_BMPE01000030.1"/>
</dbReference>
<evidence type="ECO:0000256" key="1">
    <source>
        <dbReference type="SAM" id="MobiDB-lite"/>
    </source>
</evidence>
<gene>
    <name evidence="2" type="ORF">GCM10010844_42470</name>
</gene>
<dbReference type="EMBL" id="BMPE01000030">
    <property type="protein sequence ID" value="GGL19022.1"/>
    <property type="molecule type" value="Genomic_DNA"/>
</dbReference>